<sequence>MVVKETLRLHPVIPLAIGRDPEAWTDTGEFFCEKGLFGSRIDLRGHDFQFLPFGSDRRGCLGSQLGRTVVRQGGASKWMMPSELDMTKEFSLVTPRAKHLLASYLSLYFSREY</sequence>
<dbReference type="Proteomes" id="UP001163603">
    <property type="component" value="Chromosome 5"/>
</dbReference>
<keyword evidence="2" id="KW-1185">Reference proteome</keyword>
<organism evidence="1 2">
    <name type="scientific">Pistacia integerrima</name>
    <dbReference type="NCBI Taxonomy" id="434235"/>
    <lineage>
        <taxon>Eukaryota</taxon>
        <taxon>Viridiplantae</taxon>
        <taxon>Streptophyta</taxon>
        <taxon>Embryophyta</taxon>
        <taxon>Tracheophyta</taxon>
        <taxon>Spermatophyta</taxon>
        <taxon>Magnoliopsida</taxon>
        <taxon>eudicotyledons</taxon>
        <taxon>Gunneridae</taxon>
        <taxon>Pentapetalae</taxon>
        <taxon>rosids</taxon>
        <taxon>malvids</taxon>
        <taxon>Sapindales</taxon>
        <taxon>Anacardiaceae</taxon>
        <taxon>Pistacia</taxon>
    </lineage>
</organism>
<name>A0ACC0YPQ4_9ROSI</name>
<gene>
    <name evidence="1" type="ORF">Pint_26773</name>
</gene>
<comment type="caution">
    <text evidence="1">The sequence shown here is derived from an EMBL/GenBank/DDBJ whole genome shotgun (WGS) entry which is preliminary data.</text>
</comment>
<evidence type="ECO:0000313" key="2">
    <source>
        <dbReference type="Proteomes" id="UP001163603"/>
    </source>
</evidence>
<proteinExistence type="predicted"/>
<protein>
    <submittedName>
        <fullName evidence="1">Uncharacterized protein</fullName>
    </submittedName>
</protein>
<reference evidence="2" key="1">
    <citation type="journal article" date="2023" name="G3 (Bethesda)">
        <title>Genome assembly and association tests identify interacting loci associated with vigor, precocity, and sex in interspecific pistachio rootstocks.</title>
        <authorList>
            <person name="Palmer W."/>
            <person name="Jacygrad E."/>
            <person name="Sagayaradj S."/>
            <person name="Cavanaugh K."/>
            <person name="Han R."/>
            <person name="Bertier L."/>
            <person name="Beede B."/>
            <person name="Kafkas S."/>
            <person name="Golino D."/>
            <person name="Preece J."/>
            <person name="Michelmore R."/>
        </authorList>
    </citation>
    <scope>NUCLEOTIDE SEQUENCE [LARGE SCALE GENOMIC DNA]</scope>
</reference>
<accession>A0ACC0YPQ4</accession>
<evidence type="ECO:0000313" key="1">
    <source>
        <dbReference type="EMBL" id="KAJ0040035.1"/>
    </source>
</evidence>
<dbReference type="EMBL" id="CM047740">
    <property type="protein sequence ID" value="KAJ0040035.1"/>
    <property type="molecule type" value="Genomic_DNA"/>
</dbReference>